<evidence type="ECO:0000256" key="1">
    <source>
        <dbReference type="SAM" id="MobiDB-lite"/>
    </source>
</evidence>
<evidence type="ECO:0000313" key="3">
    <source>
        <dbReference type="Proteomes" id="UP000290637"/>
    </source>
</evidence>
<feature type="region of interest" description="Disordered" evidence="1">
    <location>
        <begin position="1"/>
        <end position="24"/>
    </location>
</feature>
<dbReference type="Proteomes" id="UP000290637">
    <property type="component" value="Chromosome"/>
</dbReference>
<name>A0A4P6KZT1_9BURK</name>
<dbReference type="RefSeq" id="WP_130187894.1">
    <property type="nucleotide sequence ID" value="NZ_CP035913.1"/>
</dbReference>
<gene>
    <name evidence="2" type="ORF">EWM63_18760</name>
</gene>
<proteinExistence type="predicted"/>
<reference evidence="2 3" key="1">
    <citation type="submission" date="2019-02" db="EMBL/GenBank/DDBJ databases">
        <title>Draft Genome Sequences of Six Type Strains of the Genus Massilia.</title>
        <authorList>
            <person name="Miess H."/>
            <person name="Frediansyhah A."/>
            <person name="Gross H."/>
        </authorList>
    </citation>
    <scope>NUCLEOTIDE SEQUENCE [LARGE SCALE GENOMIC DNA]</scope>
    <source>
        <strain evidence="2 3">DSM 17473</strain>
    </source>
</reference>
<organism evidence="2 3">
    <name type="scientific">Pseudoduganella lutea</name>
    <dbReference type="NCBI Taxonomy" id="321985"/>
    <lineage>
        <taxon>Bacteria</taxon>
        <taxon>Pseudomonadati</taxon>
        <taxon>Pseudomonadota</taxon>
        <taxon>Betaproteobacteria</taxon>
        <taxon>Burkholderiales</taxon>
        <taxon>Oxalobacteraceae</taxon>
        <taxon>Telluria group</taxon>
        <taxon>Pseudoduganella</taxon>
    </lineage>
</organism>
<evidence type="ECO:0000313" key="2">
    <source>
        <dbReference type="EMBL" id="QBE64779.1"/>
    </source>
</evidence>
<dbReference type="OrthoDB" id="8702831at2"/>
<protein>
    <submittedName>
        <fullName evidence="2">Uncharacterized protein</fullName>
    </submittedName>
</protein>
<keyword evidence="3" id="KW-1185">Reference proteome</keyword>
<dbReference type="KEGG" id="plue:EWM63_18760"/>
<accession>A0A4P6KZT1</accession>
<dbReference type="EMBL" id="CP035913">
    <property type="protein sequence ID" value="QBE64779.1"/>
    <property type="molecule type" value="Genomic_DNA"/>
</dbReference>
<dbReference type="AlphaFoldDB" id="A0A4P6KZT1"/>
<sequence length="139" mass="15525">MTVTPESLENPAPFENADPSREPARLNIDNLVRQAGKADRETRPVNEIHVYGPTRDSMEAIMTRAFTEAKLAVPLKWYEATRIELFSAPNDPKKIYQVKTAFGTYCLFYPSIYEDSGGGAAARQPKISSCPRRFGRGAK</sequence>